<organism evidence="6 7">
    <name type="scientific">Pseudohongiella nitratireducens</name>
    <dbReference type="NCBI Taxonomy" id="1768907"/>
    <lineage>
        <taxon>Bacteria</taxon>
        <taxon>Pseudomonadati</taxon>
        <taxon>Pseudomonadota</taxon>
        <taxon>Gammaproteobacteria</taxon>
        <taxon>Pseudomonadales</taxon>
        <taxon>Pseudohongiellaceae</taxon>
        <taxon>Pseudohongiella</taxon>
    </lineage>
</organism>
<evidence type="ECO:0000313" key="6">
    <source>
        <dbReference type="EMBL" id="GFZ77794.1"/>
    </source>
</evidence>
<dbReference type="RefSeq" id="WP_229694656.1">
    <property type="nucleotide sequence ID" value="NZ_BMIY01000009.1"/>
</dbReference>
<feature type="chain" id="PRO_5038069612" evidence="5">
    <location>
        <begin position="34"/>
        <end position="367"/>
    </location>
</feature>
<evidence type="ECO:0000256" key="4">
    <source>
        <dbReference type="PROSITE-ProRule" id="PRU00504"/>
    </source>
</evidence>
<feature type="repeat" description="NHL" evidence="4">
    <location>
        <begin position="111"/>
        <end position="165"/>
    </location>
</feature>
<dbReference type="InterPro" id="IPR011042">
    <property type="entry name" value="6-blade_b-propeller_TolB-like"/>
</dbReference>
<protein>
    <submittedName>
        <fullName evidence="6">Uncharacterized protein</fullName>
    </submittedName>
</protein>
<evidence type="ECO:0000256" key="5">
    <source>
        <dbReference type="SAM" id="SignalP"/>
    </source>
</evidence>
<evidence type="ECO:0000313" key="7">
    <source>
        <dbReference type="Proteomes" id="UP000627715"/>
    </source>
</evidence>
<reference evidence="6" key="2">
    <citation type="submission" date="2020-09" db="EMBL/GenBank/DDBJ databases">
        <authorList>
            <person name="Sun Q."/>
            <person name="Zhou Y."/>
        </authorList>
    </citation>
    <scope>NUCLEOTIDE SEQUENCE</scope>
    <source>
        <strain evidence="6">CGMCC 1.15425</strain>
    </source>
</reference>
<dbReference type="Proteomes" id="UP000627715">
    <property type="component" value="Unassembled WGS sequence"/>
</dbReference>
<keyword evidence="3" id="KW-0325">Glycoprotein</keyword>
<evidence type="ECO:0000256" key="2">
    <source>
        <dbReference type="ARBA" id="ARBA00022737"/>
    </source>
</evidence>
<accession>A0A916VJC3</accession>
<feature type="repeat" description="NHL" evidence="4">
    <location>
        <begin position="228"/>
        <end position="267"/>
    </location>
</feature>
<dbReference type="Pfam" id="PF01436">
    <property type="entry name" value="NHL"/>
    <property type="match status" value="1"/>
</dbReference>
<dbReference type="CDD" id="cd14958">
    <property type="entry name" value="NHL_PAL_like"/>
    <property type="match status" value="1"/>
</dbReference>
<keyword evidence="7" id="KW-1185">Reference proteome</keyword>
<dbReference type="SUPFAM" id="SSF63829">
    <property type="entry name" value="Calcium-dependent phosphotriesterase"/>
    <property type="match status" value="1"/>
</dbReference>
<dbReference type="PANTHER" id="PTHR10680:SF38">
    <property type="entry name" value="BLL1368 PROTEIN"/>
    <property type="match status" value="1"/>
</dbReference>
<dbReference type="EMBL" id="BMIY01000009">
    <property type="protein sequence ID" value="GFZ77794.1"/>
    <property type="molecule type" value="Genomic_DNA"/>
</dbReference>
<dbReference type="PANTHER" id="PTHR10680">
    <property type="entry name" value="PEPTIDYL-GLYCINE ALPHA-AMIDATING MONOOXYGENASE"/>
    <property type="match status" value="1"/>
</dbReference>
<sequence>MSTFSDTNYKKSLKKAALAVSISFATLSGAAIAQSDFSDPDMEPTNDLPNPYSTIEGYLKMPAGREWGSTSAIHIDIDGESVWVAERCGANVGACVANPDVDPVMLFDKDGNMVRSFGAGLITWPHGIEVDEGGNVWVTDARGHDGDDVDPAHVYGHQVHKFSPEGRHLMTLGKPGGSREPGYMFQPNDVLVAPDGHIFVGEGHSNAEDAPARILKFSPSGDLVDTWGSYGTEPGEFMQPHALALDSQGRLFVADRSNDRIQIFTQDGELLDVWYHFSRNSGIFIDENDVLYAADSESGSVNPAHGDWTRGIRVGNARTGEINYLIPDPQPDCRGTCTAEGVTVDKNGVIYGAEVGPVGGVKRYVRD</sequence>
<dbReference type="InterPro" id="IPR001258">
    <property type="entry name" value="NHL_repeat"/>
</dbReference>
<name>A0A916VJC3_9GAMM</name>
<dbReference type="PROSITE" id="PS51125">
    <property type="entry name" value="NHL"/>
    <property type="match status" value="2"/>
</dbReference>
<keyword evidence="1 5" id="KW-0732">Signal</keyword>
<gene>
    <name evidence="6" type="ORF">GCM10011403_20900</name>
</gene>
<evidence type="ECO:0000256" key="1">
    <source>
        <dbReference type="ARBA" id="ARBA00022729"/>
    </source>
</evidence>
<dbReference type="Gene3D" id="2.120.10.30">
    <property type="entry name" value="TolB, C-terminal domain"/>
    <property type="match status" value="1"/>
</dbReference>
<keyword evidence="2" id="KW-0677">Repeat</keyword>
<reference evidence="6" key="1">
    <citation type="journal article" date="2014" name="Int. J. Syst. Evol. Microbiol.">
        <title>Complete genome sequence of Corynebacterium casei LMG S-19264T (=DSM 44701T), isolated from a smear-ripened cheese.</title>
        <authorList>
            <consortium name="US DOE Joint Genome Institute (JGI-PGF)"/>
            <person name="Walter F."/>
            <person name="Albersmeier A."/>
            <person name="Kalinowski J."/>
            <person name="Ruckert C."/>
        </authorList>
    </citation>
    <scope>NUCLEOTIDE SEQUENCE</scope>
    <source>
        <strain evidence="6">CGMCC 1.15425</strain>
    </source>
</reference>
<proteinExistence type="predicted"/>
<comment type="caution">
    <text evidence="6">The sequence shown here is derived from an EMBL/GenBank/DDBJ whole genome shotgun (WGS) entry which is preliminary data.</text>
</comment>
<dbReference type="AlphaFoldDB" id="A0A916VJC3"/>
<feature type="signal peptide" evidence="5">
    <location>
        <begin position="1"/>
        <end position="33"/>
    </location>
</feature>
<evidence type="ECO:0000256" key="3">
    <source>
        <dbReference type="ARBA" id="ARBA00023180"/>
    </source>
</evidence>